<name>A0A4S2H212_9PROT</name>
<evidence type="ECO:0000256" key="1">
    <source>
        <dbReference type="SAM" id="Coils"/>
    </source>
</evidence>
<protein>
    <submittedName>
        <fullName evidence="5">Uncharacterized protein</fullName>
    </submittedName>
</protein>
<sequence length="614" mass="65853">MSAPRFLALVLAGLIALFAGFNLFTGVVLDSVRLDLTERGLYRLSPGTLEVLERIEEPVQLDFVYSREEAARYPAIRAYAARVREMLRTIAARSDGMVRLDEVDPEPFSPAEDRAIAAGLEPVPTEEGGQLFFGLIGHNAVDDRRTVAFFDPAEEARLEYEIVRLIAELDRARTPVIAVISSLPFAPDAQGASPNPVIDELAAAYDLVWLDETFEAIPEADALFLLHPPALTEAQTYLVDQFALRTGRVLAALDPMAHVALKPGPDGLPPLRAERDSALPRLLPAWGAAYDPTVVAMDRRHGLPVQINEGGRTRMRAYPLWFSVPPGGMSTGFPPVAALSRGVNVGSPGVLRPLEGAATAFSAILATSPEGARLDADLAAGSPSPDELAAIYQIAPDAPLALAARLSGPLASAFPDGPPAGELALDPAAHRARSDGAAEIILIADADLFDPAFFINPDPVQGDRIVADNLALILNLADALAGDPALVSLRSRSSSARPMVRVEDLRAEAEARYLALQEELSAELAAAEAELEALNRTGAGSALSGAAAAETGQAEALRARILEARERLRDIERGFRVEIDALERALLFWTVWVPPVLVLLAGFVFLLLRRRRPR</sequence>
<evidence type="ECO:0000259" key="4">
    <source>
        <dbReference type="Pfam" id="PF23357"/>
    </source>
</evidence>
<evidence type="ECO:0000259" key="3">
    <source>
        <dbReference type="Pfam" id="PF09822"/>
    </source>
</evidence>
<evidence type="ECO:0000313" key="6">
    <source>
        <dbReference type="Proteomes" id="UP000308054"/>
    </source>
</evidence>
<dbReference type="InterPro" id="IPR055396">
    <property type="entry name" value="DUF7088"/>
</dbReference>
<dbReference type="OrthoDB" id="9777219at2"/>
<keyword evidence="1" id="KW-0175">Coiled coil</keyword>
<keyword evidence="6" id="KW-1185">Reference proteome</keyword>
<evidence type="ECO:0000256" key="2">
    <source>
        <dbReference type="SAM" id="Phobius"/>
    </source>
</evidence>
<keyword evidence="2" id="KW-1133">Transmembrane helix</keyword>
<reference evidence="5 6" key="1">
    <citation type="journal article" date="2017" name="Int. J. Syst. Evol. Microbiol.">
        <title>Marinicauda algicola sp. nov., isolated from a marine red alga Rhodosorus marinus.</title>
        <authorList>
            <person name="Jeong S.E."/>
            <person name="Jeon S.H."/>
            <person name="Chun B.H."/>
            <person name="Kim D.W."/>
            <person name="Jeon C.O."/>
        </authorList>
    </citation>
    <scope>NUCLEOTIDE SEQUENCE [LARGE SCALE GENOMIC DNA]</scope>
    <source>
        <strain evidence="5 6">JCM 31718</strain>
    </source>
</reference>
<evidence type="ECO:0000313" key="5">
    <source>
        <dbReference type="EMBL" id="TGY89311.1"/>
    </source>
</evidence>
<feature type="domain" description="DUF7088" evidence="4">
    <location>
        <begin position="39"/>
        <end position="136"/>
    </location>
</feature>
<proteinExistence type="predicted"/>
<organism evidence="5 6">
    <name type="scientific">Marinicauda algicola</name>
    <dbReference type="NCBI Taxonomy" id="2029849"/>
    <lineage>
        <taxon>Bacteria</taxon>
        <taxon>Pseudomonadati</taxon>
        <taxon>Pseudomonadota</taxon>
        <taxon>Alphaproteobacteria</taxon>
        <taxon>Maricaulales</taxon>
        <taxon>Maricaulaceae</taxon>
        <taxon>Marinicauda</taxon>
    </lineage>
</organism>
<feature type="transmembrane region" description="Helical" evidence="2">
    <location>
        <begin position="586"/>
        <end position="608"/>
    </location>
</feature>
<comment type="caution">
    <text evidence="5">The sequence shown here is derived from an EMBL/GenBank/DDBJ whole genome shotgun (WGS) entry which is preliminary data.</text>
</comment>
<dbReference type="InterPro" id="IPR019196">
    <property type="entry name" value="ABC_transp_unknown"/>
</dbReference>
<dbReference type="Proteomes" id="UP000308054">
    <property type="component" value="Unassembled WGS sequence"/>
</dbReference>
<feature type="coiled-coil region" evidence="1">
    <location>
        <begin position="499"/>
        <end position="574"/>
    </location>
</feature>
<dbReference type="Pfam" id="PF09822">
    <property type="entry name" value="ABC_transp_aux"/>
    <property type="match status" value="1"/>
</dbReference>
<feature type="domain" description="ABC-type uncharacterised transport system" evidence="3">
    <location>
        <begin position="175"/>
        <end position="453"/>
    </location>
</feature>
<dbReference type="AlphaFoldDB" id="A0A4S2H212"/>
<dbReference type="Pfam" id="PF23357">
    <property type="entry name" value="DUF7088"/>
    <property type="match status" value="1"/>
</dbReference>
<dbReference type="EMBL" id="SRXW01000002">
    <property type="protein sequence ID" value="TGY89311.1"/>
    <property type="molecule type" value="Genomic_DNA"/>
</dbReference>
<gene>
    <name evidence="5" type="ORF">E5163_09350</name>
</gene>
<accession>A0A4S2H212</accession>
<keyword evidence="2" id="KW-0472">Membrane</keyword>
<dbReference type="RefSeq" id="WP_135995851.1">
    <property type="nucleotide sequence ID" value="NZ_CP071057.1"/>
</dbReference>
<keyword evidence="2" id="KW-0812">Transmembrane</keyword>